<proteinExistence type="predicted"/>
<reference evidence="2 3" key="1">
    <citation type="journal article" date="2015" name="Nat. Commun.">
        <title>Outbred genome sequencing and CRISPR/Cas9 gene editing in butterflies.</title>
        <authorList>
            <person name="Li X."/>
            <person name="Fan D."/>
            <person name="Zhang W."/>
            <person name="Liu G."/>
            <person name="Zhang L."/>
            <person name="Zhao L."/>
            <person name="Fang X."/>
            <person name="Chen L."/>
            <person name="Dong Y."/>
            <person name="Chen Y."/>
            <person name="Ding Y."/>
            <person name="Zhao R."/>
            <person name="Feng M."/>
            <person name="Zhu Y."/>
            <person name="Feng Y."/>
            <person name="Jiang X."/>
            <person name="Zhu D."/>
            <person name="Xiang H."/>
            <person name="Feng X."/>
            <person name="Li S."/>
            <person name="Wang J."/>
            <person name="Zhang G."/>
            <person name="Kronforst M.R."/>
            <person name="Wang W."/>
        </authorList>
    </citation>
    <scope>NUCLEOTIDE SEQUENCE [LARGE SCALE GENOMIC DNA]</scope>
    <source>
        <strain evidence="2">Ya'a_city_454_Px</strain>
        <tissue evidence="2">Whole body</tissue>
    </source>
</reference>
<evidence type="ECO:0000313" key="3">
    <source>
        <dbReference type="Proteomes" id="UP000053268"/>
    </source>
</evidence>
<feature type="compositionally biased region" description="Low complexity" evidence="1">
    <location>
        <begin position="337"/>
        <end position="353"/>
    </location>
</feature>
<sequence>MIYEIIIGVGVVLFLLWKYLPKRKIQHDYVDARQNEKVCPTTIENEETTDTVTFVSNETSKVVDDNSHNVAFVEDIFPQKSIVNIAKPEEVKEENFQNVKFHKRVSPPKERLAEFLEKTILNDDKLQSIIQNLSLDKTEFETEILPLNTKKDETLNKKLNGFHNTEEKPAINGFIVNSVKETERNKDDLDVTLNNNNNIENKPYLRRLQTQPAGLNFGSVIGELRSKTRCTNGAVKPVFRKFETDAVDNAQESLNSVDDKKKVHIDENELGPNILADRRNKLETAAQGWRKRVPQSDASLFTVAGRLERDKVVTPPAAPPAPPVPQLRAQTPRRRVTASPSSAATPSARASAG</sequence>
<evidence type="ECO:0000313" key="2">
    <source>
        <dbReference type="EMBL" id="KPI97236.1"/>
    </source>
</evidence>
<evidence type="ECO:0000256" key="1">
    <source>
        <dbReference type="SAM" id="MobiDB-lite"/>
    </source>
</evidence>
<feature type="compositionally biased region" description="Pro residues" evidence="1">
    <location>
        <begin position="316"/>
        <end position="325"/>
    </location>
</feature>
<protein>
    <submittedName>
        <fullName evidence="2">Uncharacterized protein</fullName>
    </submittedName>
</protein>
<feature type="region of interest" description="Disordered" evidence="1">
    <location>
        <begin position="311"/>
        <end position="353"/>
    </location>
</feature>
<keyword evidence="3" id="KW-1185">Reference proteome</keyword>
<organism evidence="2 3">
    <name type="scientific">Papilio xuthus</name>
    <name type="common">Asian swallowtail butterfly</name>
    <dbReference type="NCBI Taxonomy" id="66420"/>
    <lineage>
        <taxon>Eukaryota</taxon>
        <taxon>Metazoa</taxon>
        <taxon>Ecdysozoa</taxon>
        <taxon>Arthropoda</taxon>
        <taxon>Hexapoda</taxon>
        <taxon>Insecta</taxon>
        <taxon>Pterygota</taxon>
        <taxon>Neoptera</taxon>
        <taxon>Endopterygota</taxon>
        <taxon>Lepidoptera</taxon>
        <taxon>Glossata</taxon>
        <taxon>Ditrysia</taxon>
        <taxon>Papilionoidea</taxon>
        <taxon>Papilionidae</taxon>
        <taxon>Papilioninae</taxon>
        <taxon>Papilio</taxon>
    </lineage>
</organism>
<dbReference type="AlphaFoldDB" id="A0A194PV04"/>
<dbReference type="Proteomes" id="UP000053268">
    <property type="component" value="Unassembled WGS sequence"/>
</dbReference>
<accession>A0A194PV04</accession>
<name>A0A194PV04_PAPXU</name>
<dbReference type="EMBL" id="KQ459590">
    <property type="protein sequence ID" value="KPI97236.1"/>
    <property type="molecule type" value="Genomic_DNA"/>
</dbReference>
<gene>
    <name evidence="2" type="ORF">RR46_09143</name>
</gene>